<reference evidence="2 3" key="1">
    <citation type="submission" date="2018-07" db="EMBL/GenBank/DDBJ databases">
        <title>Genomic Encyclopedia of Type Strains, Phase IV (KMG-IV): sequencing the most valuable type-strain genomes for metagenomic binning, comparative biology and taxonomic classification.</title>
        <authorList>
            <person name="Goeker M."/>
        </authorList>
    </citation>
    <scope>NUCLEOTIDE SEQUENCE [LARGE SCALE GENOMIC DNA]</scope>
    <source>
        <strain evidence="2 3">DSM 4134</strain>
    </source>
</reference>
<name>A0A3D9L411_MARFU</name>
<evidence type="ECO:0000256" key="1">
    <source>
        <dbReference type="SAM" id="SignalP"/>
    </source>
</evidence>
<dbReference type="AlphaFoldDB" id="A0A3D9L411"/>
<dbReference type="EMBL" id="QREG01000010">
    <property type="protein sequence ID" value="RED98340.1"/>
    <property type="molecule type" value="Genomic_DNA"/>
</dbReference>
<feature type="signal peptide" evidence="1">
    <location>
        <begin position="1"/>
        <end position="24"/>
    </location>
</feature>
<comment type="caution">
    <text evidence="2">The sequence shown here is derived from an EMBL/GenBank/DDBJ whole genome shotgun (WGS) entry which is preliminary data.</text>
</comment>
<evidence type="ECO:0000313" key="3">
    <source>
        <dbReference type="Proteomes" id="UP000256779"/>
    </source>
</evidence>
<accession>A0A3D9L411</accession>
<gene>
    <name evidence="2" type="ORF">C7460_11010</name>
</gene>
<feature type="chain" id="PRO_5017660548" evidence="1">
    <location>
        <begin position="25"/>
        <end position="326"/>
    </location>
</feature>
<proteinExistence type="predicted"/>
<dbReference type="Proteomes" id="UP000256779">
    <property type="component" value="Unassembled WGS sequence"/>
</dbReference>
<sequence length="326" mass="37871">MNYMNSLPKLLILFCLISNISAQAQSNRSKVGIRPYPRDSAHEATGGGTVAHWKPGIGNYDDVLKPNNYTAKHMDVVKGYNGAFKTKERFFEHYIHQQGKDWVDTNPKTNKLVQTIRLHEQEGNEVKHIIICREGWLYDKENGDTGPIEGDPRILHQRDVDDTRKVFKDAHALGLIRHDNYKLIQMVVHPAVFLDDPKARAIISTMDGICVESHQFNRYWPLGNEISNPEEIARGAKWVLDQGKDYIFYYGPYQYKECETYTDFLERDWLRAFWERGLPKHHKNMYYYLNAFPHSCGSQRPVGPESDPYSYLGFAKWLIKELEDGK</sequence>
<keyword evidence="3" id="KW-1185">Reference proteome</keyword>
<dbReference type="RefSeq" id="WP_115868301.1">
    <property type="nucleotide sequence ID" value="NZ_QREG01000010.1"/>
</dbReference>
<keyword evidence="1" id="KW-0732">Signal</keyword>
<evidence type="ECO:0000313" key="2">
    <source>
        <dbReference type="EMBL" id="RED98340.1"/>
    </source>
</evidence>
<organism evidence="2 3">
    <name type="scientific">Marinoscillum furvescens DSM 4134</name>
    <dbReference type="NCBI Taxonomy" id="1122208"/>
    <lineage>
        <taxon>Bacteria</taxon>
        <taxon>Pseudomonadati</taxon>
        <taxon>Bacteroidota</taxon>
        <taxon>Cytophagia</taxon>
        <taxon>Cytophagales</taxon>
        <taxon>Reichenbachiellaceae</taxon>
        <taxon>Marinoscillum</taxon>
    </lineage>
</organism>
<protein>
    <submittedName>
        <fullName evidence="2">Uncharacterized protein</fullName>
    </submittedName>
</protein>
<dbReference type="OrthoDB" id="3078614at2"/>